<dbReference type="Gene3D" id="3.90.1150.10">
    <property type="entry name" value="Aspartate Aminotransferase, domain 1"/>
    <property type="match status" value="1"/>
</dbReference>
<dbReference type="InterPro" id="IPR015422">
    <property type="entry name" value="PyrdxlP-dep_Trfase_small"/>
</dbReference>
<comment type="cofactor">
    <cofactor evidence="1 7">
        <name>pyridoxal 5'-phosphate</name>
        <dbReference type="ChEBI" id="CHEBI:597326"/>
    </cofactor>
</comment>
<reference evidence="8 9" key="1">
    <citation type="journal article" date="2019" name="Int. J. Syst. Evol. Microbiol.">
        <title>The Global Catalogue of Microorganisms (GCM) 10K type strain sequencing project: providing services to taxonomists for standard genome sequencing and annotation.</title>
        <authorList>
            <consortium name="The Broad Institute Genomics Platform"/>
            <consortium name="The Broad Institute Genome Sequencing Center for Infectious Disease"/>
            <person name="Wu L."/>
            <person name="Ma J."/>
        </authorList>
    </citation>
    <scope>NUCLEOTIDE SEQUENCE [LARGE SCALE GENOMIC DNA]</scope>
    <source>
        <strain evidence="8 9">JCM 14545</strain>
    </source>
</reference>
<keyword evidence="8" id="KW-0808">Transferase</keyword>
<keyword evidence="5" id="KW-0045">Antibiotic biosynthesis</keyword>
<dbReference type="Gene3D" id="3.40.640.10">
    <property type="entry name" value="Type I PLP-dependent aspartate aminotransferase-like (Major domain)"/>
    <property type="match status" value="1"/>
</dbReference>
<protein>
    <submittedName>
        <fullName evidence="8">Aminotransferase class V-fold PLP-dependent enzyme</fullName>
    </submittedName>
</protein>
<dbReference type="Pfam" id="PF00282">
    <property type="entry name" value="Pyridoxal_deC"/>
    <property type="match status" value="1"/>
</dbReference>
<dbReference type="InterPro" id="IPR010977">
    <property type="entry name" value="Aromatic_deC"/>
</dbReference>
<evidence type="ECO:0000313" key="8">
    <source>
        <dbReference type="EMBL" id="GAA1960941.1"/>
    </source>
</evidence>
<keyword evidence="4 7" id="KW-0663">Pyridoxal phosphate</keyword>
<dbReference type="Proteomes" id="UP001501116">
    <property type="component" value="Unassembled WGS sequence"/>
</dbReference>
<dbReference type="GO" id="GO:0008483">
    <property type="term" value="F:transaminase activity"/>
    <property type="evidence" value="ECO:0007669"/>
    <property type="project" value="UniProtKB-KW"/>
</dbReference>
<keyword evidence="8" id="KW-0032">Aminotransferase</keyword>
<dbReference type="PANTHER" id="PTHR11999:SF70">
    <property type="entry name" value="MIP05841P"/>
    <property type="match status" value="1"/>
</dbReference>
<dbReference type="InterPro" id="IPR015424">
    <property type="entry name" value="PyrdxlP-dep_Trfase"/>
</dbReference>
<dbReference type="SUPFAM" id="SSF53383">
    <property type="entry name" value="PLP-dependent transferases"/>
    <property type="match status" value="1"/>
</dbReference>
<comment type="caution">
    <text evidence="8">The sequence shown here is derived from an EMBL/GenBank/DDBJ whole genome shotgun (WGS) entry which is preliminary data.</text>
</comment>
<evidence type="ECO:0000256" key="3">
    <source>
        <dbReference type="ARBA" id="ARBA00022793"/>
    </source>
</evidence>
<dbReference type="InterPro" id="IPR002129">
    <property type="entry name" value="PyrdxlP-dep_de-COase"/>
</dbReference>
<evidence type="ECO:0000256" key="7">
    <source>
        <dbReference type="RuleBase" id="RU000382"/>
    </source>
</evidence>
<evidence type="ECO:0000256" key="6">
    <source>
        <dbReference type="ARBA" id="ARBA00023239"/>
    </source>
</evidence>
<keyword evidence="3" id="KW-0210">Decarboxylase</keyword>
<comment type="similarity">
    <text evidence="2 7">Belongs to the group II decarboxylase family.</text>
</comment>
<evidence type="ECO:0000256" key="5">
    <source>
        <dbReference type="ARBA" id="ARBA00023194"/>
    </source>
</evidence>
<dbReference type="InterPro" id="IPR015421">
    <property type="entry name" value="PyrdxlP-dep_Trfase_major"/>
</dbReference>
<evidence type="ECO:0000256" key="4">
    <source>
        <dbReference type="ARBA" id="ARBA00022898"/>
    </source>
</evidence>
<keyword evidence="9" id="KW-1185">Reference proteome</keyword>
<organism evidence="8 9">
    <name type="scientific">Amycolatopsis minnesotensis</name>
    <dbReference type="NCBI Taxonomy" id="337894"/>
    <lineage>
        <taxon>Bacteria</taxon>
        <taxon>Bacillati</taxon>
        <taxon>Actinomycetota</taxon>
        <taxon>Actinomycetes</taxon>
        <taxon>Pseudonocardiales</taxon>
        <taxon>Pseudonocardiaceae</taxon>
        <taxon>Amycolatopsis</taxon>
    </lineage>
</organism>
<keyword evidence="6 7" id="KW-0456">Lyase</keyword>
<proteinExistence type="inferred from homology"/>
<gene>
    <name evidence="8" type="ORF">GCM10009754_34570</name>
</gene>
<accession>A0ABN2QZQ3</accession>
<evidence type="ECO:0000313" key="9">
    <source>
        <dbReference type="Proteomes" id="UP001501116"/>
    </source>
</evidence>
<dbReference type="PANTHER" id="PTHR11999">
    <property type="entry name" value="GROUP II PYRIDOXAL-5-PHOSPHATE DECARBOXYLASE"/>
    <property type="match status" value="1"/>
</dbReference>
<sequence length="483" mass="50786">MEASGKIVSGAVVSAPAPQHFDDPAGDIFAMAAQAGRAFMAGDRPIVAKAPHLLEDLFGGGLPEAGHGAQVTLQRLIEAGEAGALPSGRPEFFGYVVGGAHPVGVAADWLVSAWDQCAAVNDISPVAVAAEQTCQRWLVDLLGLPPQTVMGLTSGCTTANLACLAAARHAQLRRFGWDVNSQGVAGAPPLRVLVGDSTHVSVWRCLRLLGLADQVTVVRADGQGRMDPGHLAELASAGTGGLIVCGQVGSTDCGSVDPLAELARITHEFGGWLHLDGAYGLWAASSPQLRPLLAGVELADSWSCDAHKWLNTPYDCGLAFCADETALRGALAIDAGYLDTPERKGRDPLDFRVEMSQRARAPMLWAVLHHLGRAGVAALVERGCQAARHLARRLDGQDGIRLLTPVVLNQVLIHVGDLRHTRQVVEELNGSGTCWTTPTTWQGIPAIRMSVSNWRTDVGVMDRVAGQILDTHALVGAAGPPTP</sequence>
<evidence type="ECO:0000256" key="1">
    <source>
        <dbReference type="ARBA" id="ARBA00001933"/>
    </source>
</evidence>
<name>A0ABN2QZQ3_9PSEU</name>
<dbReference type="EMBL" id="BAAANN010000012">
    <property type="protein sequence ID" value="GAA1960941.1"/>
    <property type="molecule type" value="Genomic_DNA"/>
</dbReference>
<evidence type="ECO:0000256" key="2">
    <source>
        <dbReference type="ARBA" id="ARBA00009533"/>
    </source>
</evidence>